<reference evidence="25" key="1">
    <citation type="submission" date="2021-04" db="EMBL/GenBank/DDBJ databases">
        <authorList>
            <person name="Cornetti L."/>
        </authorList>
    </citation>
    <scope>NUCLEOTIDE SEQUENCE</scope>
</reference>
<evidence type="ECO:0000313" key="25">
    <source>
        <dbReference type="EMBL" id="CAG4645426.1"/>
    </source>
</evidence>
<dbReference type="InterPro" id="IPR045573">
    <property type="entry name" value="Fut8_N_cat"/>
</dbReference>
<dbReference type="FunFam" id="3.40.50.11350:FF:000001">
    <property type="entry name" value="Alpha-(1,6)-fucosyltransferase"/>
    <property type="match status" value="1"/>
</dbReference>
<evidence type="ECO:0000256" key="3">
    <source>
        <dbReference type="ARBA" id="ARBA00012660"/>
    </source>
</evidence>
<evidence type="ECO:0000256" key="18">
    <source>
        <dbReference type="PIRSR" id="PIRSR000472-52"/>
    </source>
</evidence>
<name>A0A9N6WUE8_9CRUS</name>
<dbReference type="AlphaFoldDB" id="A0A9N6WUE8"/>
<dbReference type="Gene3D" id="3.40.50.11350">
    <property type="match status" value="1"/>
</dbReference>
<feature type="transmembrane region" description="Helical" evidence="22">
    <location>
        <begin position="12"/>
        <end position="31"/>
    </location>
</feature>
<evidence type="ECO:0000256" key="16">
    <source>
        <dbReference type="PIRSR" id="PIRSR000472-50"/>
    </source>
</evidence>
<evidence type="ECO:0000256" key="4">
    <source>
        <dbReference type="ARBA" id="ARBA00018201"/>
    </source>
</evidence>
<feature type="coiled-coil region" evidence="21">
    <location>
        <begin position="47"/>
        <end position="74"/>
    </location>
</feature>
<dbReference type="InterPro" id="IPR027350">
    <property type="entry name" value="GT23_dom"/>
</dbReference>
<comment type="pathway">
    <text evidence="2 15">Protein modification; protein glycosylation.</text>
</comment>
<dbReference type="FunFam" id="2.30.30.40:FF:000070">
    <property type="entry name" value="Alpha-(1,6)-fucosyltransferase"/>
    <property type="match status" value="1"/>
</dbReference>
<evidence type="ECO:0000256" key="13">
    <source>
        <dbReference type="ARBA" id="ARBA00023157"/>
    </source>
</evidence>
<dbReference type="SUPFAM" id="SSF50044">
    <property type="entry name" value="SH3-domain"/>
    <property type="match status" value="1"/>
</dbReference>
<evidence type="ECO:0000256" key="19">
    <source>
        <dbReference type="PROSITE-ProRule" id="PRU00192"/>
    </source>
</evidence>
<organism evidence="25">
    <name type="scientific">Lynceus sp. MCZ IZ 141354</name>
    <dbReference type="NCBI Taxonomy" id="1930659"/>
    <lineage>
        <taxon>Eukaryota</taxon>
        <taxon>Metazoa</taxon>
        <taxon>Ecdysozoa</taxon>
        <taxon>Arthropoda</taxon>
        <taxon>Crustacea</taxon>
        <taxon>Branchiopoda</taxon>
        <taxon>Diplostraca</taxon>
        <taxon>Laevicaudata</taxon>
        <taxon>Lynceidae</taxon>
        <taxon>Lynceus</taxon>
    </lineage>
</organism>
<evidence type="ECO:0000256" key="1">
    <source>
        <dbReference type="ARBA" id="ARBA00004447"/>
    </source>
</evidence>
<dbReference type="GO" id="GO:0008424">
    <property type="term" value="F:glycoprotein 6-alpha-L-fucosyltransferase activity"/>
    <property type="evidence" value="ECO:0007669"/>
    <property type="project" value="UniProtKB-EC"/>
</dbReference>
<dbReference type="InterPro" id="IPR001452">
    <property type="entry name" value="SH3_domain"/>
</dbReference>
<evidence type="ECO:0000256" key="20">
    <source>
        <dbReference type="PROSITE-ProRule" id="PRU00992"/>
    </source>
</evidence>
<comment type="subcellular location">
    <subcellularLocation>
        <location evidence="1">Golgi apparatus</location>
        <location evidence="1">Golgi stack membrane</location>
        <topology evidence="1">Single-pass type II membrane protein</topology>
    </subcellularLocation>
</comment>
<comment type="function">
    <text evidence="15">Catalyzes the addition of fucose in alpha 1-6 linkage to the first GlcNAc residue, next to the peptide chains in N-glycans.</text>
</comment>
<keyword evidence="8 22" id="KW-0812">Transmembrane</keyword>
<feature type="short sequence motif" description="SH3-binding" evidence="17">
    <location>
        <begin position="298"/>
        <end position="304"/>
    </location>
</feature>
<sequence length="579" mass="65849">MIGNSNTALARASALLLAFWLVALVFLTWPLSYSPNGEPSDDILKRLSRVVSELDSLKQQNQELRVIVSNITQSGLQINEEVVSNFKHKLKGLTMKGSKSNGQHSPSKQFELSRRQVDQGIQEMGFYLKSELEKLKKVLVEKGETSLTKKIGDIIQGQVEHERVLGFDLEEMSNQDGLDDWRAAEALALSHLVQKRLHWLQNPKDCSTARKLLCNLNKGCGYGCQIHHAAYCFILAYSTKRTLILQSKKWRYHRGGWEEIFMPLSETCLSSSGRNLKKWPGTNDTQVIELPIVDMLSPRPPHLPLAIPKDISERLMRLHGDPSVWWIGQFMKYLLRYQPDTQKFVDEAGANFGFQKPIVGIHVRRTDKVGTEAAFHSIEEYMVHVQEYYERLELKQGSKVEHRRVYLASDDASVLPEARKKYPNYTFLGDPSIASNAGVATRYSDSSLRGIIIDIHFLAHSDYLVCTFSSQVCRVAYEIMQTIHPDASSWFRSLDDIYYYGGQNAHKEVAIFPHTARNDAEISLEKGDVIGIMGNHWDGFSRGTNERTKKQGLYPSFKTKNKLEIVDFPSYLEADTQDS</sequence>
<keyword evidence="6 15" id="KW-0328">Glycosyltransferase</keyword>
<feature type="region of interest" description="Important for donor substrate binding" evidence="16 20">
    <location>
        <begin position="364"/>
        <end position="365"/>
    </location>
</feature>
<feature type="disulfide bond" evidence="18">
    <location>
        <begin position="214"/>
        <end position="232"/>
    </location>
</feature>
<dbReference type="CDD" id="cd11300">
    <property type="entry name" value="Fut8_like"/>
    <property type="match status" value="1"/>
</dbReference>
<dbReference type="GO" id="GO:0032580">
    <property type="term" value="C:Golgi cisterna membrane"/>
    <property type="evidence" value="ECO:0007669"/>
    <property type="project" value="UniProtKB-SubCell"/>
</dbReference>
<dbReference type="Pfam" id="PF14604">
    <property type="entry name" value="SH3_9"/>
    <property type="match status" value="1"/>
</dbReference>
<dbReference type="PANTHER" id="PTHR13132:SF29">
    <property type="entry name" value="ALPHA-(1,6)-FUCOSYLTRANSFERASE"/>
    <property type="match status" value="1"/>
</dbReference>
<evidence type="ECO:0000256" key="22">
    <source>
        <dbReference type="SAM" id="Phobius"/>
    </source>
</evidence>
<evidence type="ECO:0000256" key="15">
    <source>
        <dbReference type="PIRNR" id="PIRNR000472"/>
    </source>
</evidence>
<feature type="domain" description="GT23" evidence="24">
    <location>
        <begin position="208"/>
        <end position="494"/>
    </location>
</feature>
<feature type="disulfide bond" evidence="18">
    <location>
        <begin position="466"/>
        <end position="473"/>
    </location>
</feature>
<dbReference type="InterPro" id="IPR035653">
    <property type="entry name" value="Fut8_SH3"/>
</dbReference>
<accession>A0A9N6WUE8</accession>
<evidence type="ECO:0000259" key="23">
    <source>
        <dbReference type="PROSITE" id="PS50002"/>
    </source>
</evidence>
<keyword evidence="12 15" id="KW-0472">Membrane</keyword>
<dbReference type="PANTHER" id="PTHR13132">
    <property type="entry name" value="ALPHA- 1,6 -FUCOSYLTRANSFERASE"/>
    <property type="match status" value="1"/>
</dbReference>
<dbReference type="InterPro" id="IPR036028">
    <property type="entry name" value="SH3-like_dom_sf"/>
</dbReference>
<evidence type="ECO:0000256" key="6">
    <source>
        <dbReference type="ARBA" id="ARBA00022676"/>
    </source>
</evidence>
<evidence type="ECO:0000259" key="24">
    <source>
        <dbReference type="PROSITE" id="PS51659"/>
    </source>
</evidence>
<keyword evidence="5 19" id="KW-0728">SH3 domain</keyword>
<comment type="similarity">
    <text evidence="15 20">Belongs to the glycosyltransferase 23 family.</text>
</comment>
<evidence type="ECO:0000256" key="8">
    <source>
        <dbReference type="ARBA" id="ARBA00022692"/>
    </source>
</evidence>
<keyword evidence="13 18" id="KW-1015">Disulfide bond</keyword>
<comment type="catalytic activity">
    <reaction evidence="14 15">
        <text>N(4)-{beta-D-GlcNAc-(1-&gt;2)-alpha-D-Man-(1-&gt;3)-[beta-D-GlcNAc-(1-&gt;2)-alpha-D-Man-(1-&gt;6)]-beta-D-Man-(1-&gt;4)-beta-D-GlcNAc-(1-&gt;4)-beta-D-GlcNAc}-L-asparaginyl-[protein] + GDP-beta-L-fucose = an N(4)-{beta-D-GlcNAc-(1-&gt;2)-alpha-D-Man-(1-&gt;3)-[beta-D-GlcNAc-(1-&gt;2)-alpha-D-Man-(1-&gt;6)]-beta-D-Man-(1-&gt;4)-beta-D-GlcNAc-(1-&gt;4)-[alpha-L-Fuc-(1-&gt;6)]-beta-D-GlcNAc}-L-asparaginyl-[protein] + GDP + H(+)</text>
        <dbReference type="Rhea" id="RHEA:12985"/>
        <dbReference type="Rhea" id="RHEA-COMP:13526"/>
        <dbReference type="Rhea" id="RHEA-COMP:13532"/>
        <dbReference type="ChEBI" id="CHEBI:15378"/>
        <dbReference type="ChEBI" id="CHEBI:57273"/>
        <dbReference type="ChEBI" id="CHEBI:58189"/>
        <dbReference type="ChEBI" id="CHEBI:60651"/>
        <dbReference type="ChEBI" id="CHEBI:137207"/>
        <dbReference type="EC" id="2.4.1.68"/>
    </reaction>
</comment>
<dbReference type="CDD" id="cd11792">
    <property type="entry name" value="SH3_Fut8"/>
    <property type="match status" value="1"/>
</dbReference>
<dbReference type="SMART" id="SM00326">
    <property type="entry name" value="SH3"/>
    <property type="match status" value="1"/>
</dbReference>
<keyword evidence="7 15" id="KW-0808">Transferase</keyword>
<evidence type="ECO:0000256" key="11">
    <source>
        <dbReference type="ARBA" id="ARBA00023034"/>
    </source>
</evidence>
<dbReference type="Gene3D" id="2.30.30.40">
    <property type="entry name" value="SH3 Domains"/>
    <property type="match status" value="1"/>
</dbReference>
<evidence type="ECO:0000256" key="2">
    <source>
        <dbReference type="ARBA" id="ARBA00004922"/>
    </source>
</evidence>
<keyword evidence="21" id="KW-0175">Coiled coil</keyword>
<dbReference type="InterPro" id="IPR015827">
    <property type="entry name" value="Fut8"/>
</dbReference>
<evidence type="ECO:0000256" key="21">
    <source>
        <dbReference type="SAM" id="Coils"/>
    </source>
</evidence>
<proteinExistence type="inferred from homology"/>
<dbReference type="EMBL" id="OC988771">
    <property type="protein sequence ID" value="CAG4645426.1"/>
    <property type="molecule type" value="Genomic_DNA"/>
</dbReference>
<evidence type="ECO:0000256" key="14">
    <source>
        <dbReference type="ARBA" id="ARBA00093238"/>
    </source>
</evidence>
<keyword evidence="10 22" id="KW-1133">Transmembrane helix</keyword>
<evidence type="ECO:0000256" key="17">
    <source>
        <dbReference type="PIRSR" id="PIRSR000472-51"/>
    </source>
</evidence>
<dbReference type="PIRSF" id="PIRSF000472">
    <property type="entry name" value="Alpha1_6FUT_euk"/>
    <property type="match status" value="1"/>
</dbReference>
<gene>
    <name evidence="25" type="primary">EOG090X03KK</name>
</gene>
<dbReference type="GO" id="GO:0006487">
    <property type="term" value="P:protein N-linked glycosylation"/>
    <property type="evidence" value="ECO:0007669"/>
    <property type="project" value="TreeGrafter"/>
</dbReference>
<dbReference type="PROSITE" id="PS51659">
    <property type="entry name" value="GT23"/>
    <property type="match status" value="1"/>
</dbReference>
<evidence type="ECO:0000256" key="9">
    <source>
        <dbReference type="ARBA" id="ARBA00022968"/>
    </source>
</evidence>
<feature type="disulfide bond" evidence="18">
    <location>
        <begin position="220"/>
        <end position="224"/>
    </location>
</feature>
<dbReference type="EC" id="2.4.1.68" evidence="3 15"/>
<feature type="domain" description="SH3" evidence="23">
    <location>
        <begin position="503"/>
        <end position="564"/>
    </location>
</feature>
<keyword evidence="11 15" id="KW-0333">Golgi apparatus</keyword>
<dbReference type="Gene3D" id="1.10.287.1060">
    <property type="entry name" value="ESAT-6-like"/>
    <property type="match status" value="1"/>
</dbReference>
<keyword evidence="9" id="KW-0735">Signal-anchor</keyword>
<protein>
    <recommendedName>
        <fullName evidence="4 15">Alpha-(1,6)-fucosyltransferase</fullName>
        <ecNumber evidence="3 15">2.4.1.68</ecNumber>
    </recommendedName>
</protein>
<evidence type="ECO:0000256" key="12">
    <source>
        <dbReference type="ARBA" id="ARBA00023136"/>
    </source>
</evidence>
<evidence type="ECO:0000256" key="7">
    <source>
        <dbReference type="ARBA" id="ARBA00022679"/>
    </source>
</evidence>
<evidence type="ECO:0000256" key="5">
    <source>
        <dbReference type="ARBA" id="ARBA00022443"/>
    </source>
</evidence>
<evidence type="ECO:0000256" key="10">
    <source>
        <dbReference type="ARBA" id="ARBA00022989"/>
    </source>
</evidence>
<dbReference type="Pfam" id="PF19745">
    <property type="entry name" value="FUT8_N_cat"/>
    <property type="match status" value="1"/>
</dbReference>
<feature type="disulfide bond" evidence="18">
    <location>
        <begin position="206"/>
        <end position="268"/>
    </location>
</feature>
<dbReference type="PROSITE" id="PS50002">
    <property type="entry name" value="SH3"/>
    <property type="match status" value="1"/>
</dbReference>